<evidence type="ECO:0000259" key="3">
    <source>
        <dbReference type="Pfam" id="PF02371"/>
    </source>
</evidence>
<evidence type="ECO:0000313" key="5">
    <source>
        <dbReference type="Proteomes" id="UP000198906"/>
    </source>
</evidence>
<reference evidence="5" key="1">
    <citation type="submission" date="2016-06" db="EMBL/GenBank/DDBJ databases">
        <authorList>
            <person name="Varghese N."/>
        </authorList>
    </citation>
    <scope>NUCLEOTIDE SEQUENCE [LARGE SCALE GENOMIC DNA]</scope>
    <source>
        <strain evidence="5">DSM 46123</strain>
    </source>
</reference>
<keyword evidence="5" id="KW-1185">Reference proteome</keyword>
<dbReference type="PANTHER" id="PTHR33055:SF15">
    <property type="entry name" value="TRANSPOSASE-RELATED"/>
    <property type="match status" value="1"/>
</dbReference>
<proteinExistence type="predicted"/>
<dbReference type="GO" id="GO:0004803">
    <property type="term" value="F:transposase activity"/>
    <property type="evidence" value="ECO:0007669"/>
    <property type="project" value="InterPro"/>
</dbReference>
<gene>
    <name evidence="4" type="ORF">GA0074694_0238</name>
</gene>
<organism evidence="4 5">
    <name type="scientific">Micromonospora inyonensis</name>
    <dbReference type="NCBI Taxonomy" id="47866"/>
    <lineage>
        <taxon>Bacteria</taxon>
        <taxon>Bacillati</taxon>
        <taxon>Actinomycetota</taxon>
        <taxon>Actinomycetes</taxon>
        <taxon>Micromonosporales</taxon>
        <taxon>Micromonosporaceae</taxon>
        <taxon>Micromonospora</taxon>
    </lineage>
</organism>
<dbReference type="NCBIfam" id="NF033542">
    <property type="entry name" value="transpos_IS110"/>
    <property type="match status" value="1"/>
</dbReference>
<feature type="domain" description="Transposase IS116/IS110/IS902 C-terminal" evidence="3">
    <location>
        <begin position="255"/>
        <end position="338"/>
    </location>
</feature>
<evidence type="ECO:0000256" key="1">
    <source>
        <dbReference type="SAM" id="MobiDB-lite"/>
    </source>
</evidence>
<dbReference type="InterPro" id="IPR047650">
    <property type="entry name" value="Transpos_IS110"/>
</dbReference>
<dbReference type="Pfam" id="PF02371">
    <property type="entry name" value="Transposase_20"/>
    <property type="match status" value="1"/>
</dbReference>
<protein>
    <submittedName>
        <fullName evidence="4">Transposase</fullName>
    </submittedName>
</protein>
<dbReference type="InterPro" id="IPR003346">
    <property type="entry name" value="Transposase_20"/>
</dbReference>
<dbReference type="Pfam" id="PF01548">
    <property type="entry name" value="DEDD_Tnp_IS110"/>
    <property type="match status" value="1"/>
</dbReference>
<sequence>MDVLHDRCAGLDISKRDVKACLRTPGTRRNQRRSEVRTFATTTNDLLALRDWLVAEQVSLVVMEGTGDYWRAPYYLLEDALNVELVNARQVKAMPGRKTDVADAVWLAQLAECGLLRASFVPPEPIRQLRDLTRYRTVMTEERTREAQRLEKELEDAGIKLSSFATDILGISGRAMLEALIRGERDAQVLAEMARGRMRSKIPDLAQAMIGRFGDHHAFLCRMHLDRIDAISRDIATLSTRIERVMAPFRDQLTRLDGIPGISLRVAEVIIAETGGDMSRFPTAGHLASWAGVSPGNHESGGKRKSGKTTKGNRWLRDALGTAAMAAARSKNTYLGAQYTRLVRRLGSKPKALVALEHSILTSVWHMLTDGTGYQDLGADHFLRRDPERERRRAIAALNKLGYTVTLNPIEPTTKAA</sequence>
<dbReference type="GO" id="GO:0006313">
    <property type="term" value="P:DNA transposition"/>
    <property type="evidence" value="ECO:0007669"/>
    <property type="project" value="InterPro"/>
</dbReference>
<dbReference type="EMBL" id="FMHU01000001">
    <property type="protein sequence ID" value="SCL13271.1"/>
    <property type="molecule type" value="Genomic_DNA"/>
</dbReference>
<evidence type="ECO:0000313" key="4">
    <source>
        <dbReference type="EMBL" id="SCL13271.1"/>
    </source>
</evidence>
<dbReference type="InterPro" id="IPR002525">
    <property type="entry name" value="Transp_IS110-like_N"/>
</dbReference>
<dbReference type="PANTHER" id="PTHR33055">
    <property type="entry name" value="TRANSPOSASE FOR INSERTION SEQUENCE ELEMENT IS1111A"/>
    <property type="match status" value="1"/>
</dbReference>
<dbReference type="GO" id="GO:0003677">
    <property type="term" value="F:DNA binding"/>
    <property type="evidence" value="ECO:0007669"/>
    <property type="project" value="InterPro"/>
</dbReference>
<dbReference type="AlphaFoldDB" id="A0A1C6R882"/>
<accession>A0A1C6R882</accession>
<dbReference type="RefSeq" id="WP_091451091.1">
    <property type="nucleotide sequence ID" value="NZ_FMHU01000001.1"/>
</dbReference>
<evidence type="ECO:0000259" key="2">
    <source>
        <dbReference type="Pfam" id="PF01548"/>
    </source>
</evidence>
<feature type="region of interest" description="Disordered" evidence="1">
    <location>
        <begin position="293"/>
        <end position="312"/>
    </location>
</feature>
<dbReference type="Proteomes" id="UP000198906">
    <property type="component" value="Unassembled WGS sequence"/>
</dbReference>
<name>A0A1C6R882_9ACTN</name>
<feature type="domain" description="Transposase IS110-like N-terminal" evidence="2">
    <location>
        <begin position="9"/>
        <end position="155"/>
    </location>
</feature>